<gene>
    <name evidence="2" type="ORF">BSAL_17750</name>
</gene>
<feature type="compositionally biased region" description="Low complexity" evidence="1">
    <location>
        <begin position="178"/>
        <end position="191"/>
    </location>
</feature>
<dbReference type="AlphaFoldDB" id="A0A0S4JFG7"/>
<feature type="region of interest" description="Disordered" evidence="1">
    <location>
        <begin position="65"/>
        <end position="124"/>
    </location>
</feature>
<feature type="compositionally biased region" description="Pro residues" evidence="1">
    <location>
        <begin position="242"/>
        <end position="256"/>
    </location>
</feature>
<feature type="compositionally biased region" description="Polar residues" evidence="1">
    <location>
        <begin position="198"/>
        <end position="239"/>
    </location>
</feature>
<reference evidence="3" key="1">
    <citation type="submission" date="2015-09" db="EMBL/GenBank/DDBJ databases">
        <authorList>
            <consortium name="Pathogen Informatics"/>
        </authorList>
    </citation>
    <scope>NUCLEOTIDE SEQUENCE [LARGE SCALE GENOMIC DNA]</scope>
    <source>
        <strain evidence="3">Lake Konstanz</strain>
    </source>
</reference>
<proteinExistence type="predicted"/>
<organism evidence="2 3">
    <name type="scientific">Bodo saltans</name>
    <name type="common">Flagellated protozoan</name>
    <dbReference type="NCBI Taxonomy" id="75058"/>
    <lineage>
        <taxon>Eukaryota</taxon>
        <taxon>Discoba</taxon>
        <taxon>Euglenozoa</taxon>
        <taxon>Kinetoplastea</taxon>
        <taxon>Metakinetoplastina</taxon>
        <taxon>Eubodonida</taxon>
        <taxon>Bodonidae</taxon>
        <taxon>Bodo</taxon>
    </lineage>
</organism>
<dbReference type="VEuPathDB" id="TriTrypDB:BSAL_17750"/>
<keyword evidence="3" id="KW-1185">Reference proteome</keyword>
<evidence type="ECO:0000313" key="2">
    <source>
        <dbReference type="EMBL" id="CUG88881.1"/>
    </source>
</evidence>
<feature type="compositionally biased region" description="Polar residues" evidence="1">
    <location>
        <begin position="65"/>
        <end position="84"/>
    </location>
</feature>
<feature type="compositionally biased region" description="Low complexity" evidence="1">
    <location>
        <begin position="92"/>
        <end position="104"/>
    </location>
</feature>
<feature type="region of interest" description="Disordered" evidence="1">
    <location>
        <begin position="168"/>
        <end position="275"/>
    </location>
</feature>
<protein>
    <submittedName>
        <fullName evidence="2">Uncharacterized protein</fullName>
    </submittedName>
</protein>
<accession>A0A0S4JFG7</accession>
<dbReference type="EMBL" id="CYKH01001679">
    <property type="protein sequence ID" value="CUG88881.1"/>
    <property type="molecule type" value="Genomic_DNA"/>
</dbReference>
<sequence length="1153" mass="130501">MLPLLRASPVGIVPADDLGTGYNSPDRSYSPGRGTMRSSIAVSWSDYPHAKEQQAAVDLRLPTLSRPTSRQQNMHFSPSTIGSQRSREPMNSSTTSSMIGESSSDQQIDREVRRTTQQYQPTGDPLKIMRLAKVGAMPTNANPKLTRLAAMMDQFKLNEYVRLDAPLPSASRPVSRQSNSAISSAAGSMAAYPRSGGASLSSPEDQSLTSHRTFSPANTSPNSSVLEQIRNTPTISGGSPSKPLPPISRDTTPPPAAQRRDESPAPPTFHHPDYQHSPTQLLQQLTKEEDYWRGYTELEEAQRRYYMWTFLRRGEMPLASKTFQVGLSPSVSHEAVAADISRLRIEAAASPRPSSAATTSLVHRMRLPQRPSSGAITSSASKVVPPIVTLNSASSSPRQPQQAPTGVSLTTRVILPVPLQPKEPAVHPLLAVQISSMRSPQTTSGLLASTDPHRLNSPLRLDGMISPTSTSSVSPRGAVARDLARKFTDALDDLEEDELYERNATESKEEHSWSKIILVPWLIKVTPLQEASCRGDLSKIQQDVFFHLVTSMSRYLYLMERFYVEARSAKLTLFDQGLASWQRRVHQRLDIENEEVQERGDLLQEEAHVTRFLMRRWHQHVQVMLLRTKAYTNAMATFAAVSHLAATEDHERHVMELDTETSLLDVRRLQSLEEVRLESHRDTYDAMRVWFAESCGAVRRQTRLLQEIHASMGSLEDAEQLRRETLTRVGVEELVSRHLLEGSVRGCLNAVSLATTHHMAKLNIALEDESRHTQMFVEHHQQILHPEKNSRRTIGQQEEHLWDQCLRLDDITRWRDSQVNFFYRQAVMDLNASTNLFEALVNVMKEEYDAREKVLDLEDEAYEDDFIICHQRMRRLDTVRSFIIASPGDERRSRLSVEAEYREGLYELMELNDECEQMSKTAEGLCQTKWMIFRAEEQIVEMHVHIIFPETHARARLEEDGSTDYALLCSTNLSQMQMWEASVQELYENSHHAIEDVYSQAALSVQSSSELTFTEERRRIEAEYAEAHEWVQWSGRVRLMKLAALETIQRKHLIVLEEECMTPAMAAHKHVQRLDALCTSLMPFREVRFHDVELETMFDVAASHVVASHHSLLATLDSNRSALPFAPLLRSHDNVARFLVLTVTRRCTPQGAR</sequence>
<feature type="region of interest" description="Disordered" evidence="1">
    <location>
        <begin position="458"/>
        <end position="477"/>
    </location>
</feature>
<name>A0A0S4JFG7_BODSA</name>
<evidence type="ECO:0000313" key="3">
    <source>
        <dbReference type="Proteomes" id="UP000051952"/>
    </source>
</evidence>
<dbReference type="Proteomes" id="UP000051952">
    <property type="component" value="Unassembled WGS sequence"/>
</dbReference>
<evidence type="ECO:0000256" key="1">
    <source>
        <dbReference type="SAM" id="MobiDB-lite"/>
    </source>
</evidence>